<evidence type="ECO:0000256" key="1">
    <source>
        <dbReference type="SAM" id="MobiDB-lite"/>
    </source>
</evidence>
<reference evidence="2" key="1">
    <citation type="submission" date="2020-02" db="EMBL/GenBank/DDBJ databases">
        <authorList>
            <person name="Meier V. D."/>
        </authorList>
    </citation>
    <scope>NUCLEOTIDE SEQUENCE</scope>
    <source>
        <strain evidence="2">AVDCRST_MAG32</strain>
    </source>
</reference>
<sequence>MSLRRTLVTGGIATTTLALALGTGFALGRTSDPSDTLRDDRIALANADLTVAASCDDLLESYVERGQELVGPYGWGQGEWVAMMEGDVSSDAGSGSSASGSASRQSMPSTSRSTSNGSGTNVQEAGVDEADTVKVTGSLLVRLQRGVLRVYDVSGAAPVELSSLPVEGIDTSSPQGLEVSHAGGELLVVDGRVVVLGGDLEDREVTVTTVDLADPSSPTVVEETVVTGELDAARLHGDVVRLVVRTPLPELDFRDPDWRGERSARSHNREQVAATTLADWLPTVDGEPVTECEDVAVPDDEAALGTTSVIALDPAEPEAWTSTAVATDAATSYFSADRFYLAEGTAERWVEDCWMSCRLPWSSSGFESDGTTSLYAFELDAEETTYVASGEVEGTIADRWSMDAVGGSLRVAVGPSAETGSYSSVVTFREDGASLVEEGRVDELGINEEIKSVRWFDDLAIIVTFRQVDPLYAVDLADPGAPRLMGELKIPGFSEYLHPLGERRLVGVGQDATLQGVTRGAQAALYDVTDLTAPRQLDVVRYPRHSVAGVATDPRQLTWLPDRRTVLTVVSSAWRSRTVWVSVLELDGGAMDNRMVPVERGSDAALVRLVPLASGEVVLVTGEDVSFLDL</sequence>
<feature type="region of interest" description="Disordered" evidence="1">
    <location>
        <begin position="87"/>
        <end position="129"/>
    </location>
</feature>
<accession>A0A6J4P9G3</accession>
<name>A0A6J4P9G3_9ACTN</name>
<dbReference type="EMBL" id="CADCUM010000125">
    <property type="protein sequence ID" value="CAA9404511.1"/>
    <property type="molecule type" value="Genomic_DNA"/>
</dbReference>
<proteinExistence type="predicted"/>
<evidence type="ECO:0008006" key="3">
    <source>
        <dbReference type="Google" id="ProtNLM"/>
    </source>
</evidence>
<dbReference type="InterPro" id="IPR019198">
    <property type="entry name" value="Beta_propeller_containing"/>
</dbReference>
<dbReference type="Pfam" id="PF09826">
    <property type="entry name" value="Beta_propel"/>
    <property type="match status" value="1"/>
</dbReference>
<gene>
    <name evidence="2" type="ORF">AVDCRST_MAG32-3178</name>
</gene>
<feature type="compositionally biased region" description="Low complexity" evidence="1">
    <location>
        <begin position="89"/>
        <end position="121"/>
    </location>
</feature>
<organism evidence="2">
    <name type="scientific">uncultured Nocardioides sp</name>
    <dbReference type="NCBI Taxonomy" id="198441"/>
    <lineage>
        <taxon>Bacteria</taxon>
        <taxon>Bacillati</taxon>
        <taxon>Actinomycetota</taxon>
        <taxon>Actinomycetes</taxon>
        <taxon>Propionibacteriales</taxon>
        <taxon>Nocardioidaceae</taxon>
        <taxon>Nocardioides</taxon>
        <taxon>environmental samples</taxon>
    </lineage>
</organism>
<evidence type="ECO:0000313" key="2">
    <source>
        <dbReference type="EMBL" id="CAA9404511.1"/>
    </source>
</evidence>
<dbReference type="AlphaFoldDB" id="A0A6J4P9G3"/>
<protein>
    <recommendedName>
        <fullName evidence="3">Beta propeller domain-containing protein</fullName>
    </recommendedName>
</protein>